<reference evidence="1" key="1">
    <citation type="submission" date="2023-12" db="EMBL/GenBank/DDBJ databases">
        <title>Genome assembly of Anisodus tanguticus.</title>
        <authorList>
            <person name="Wang Y.-J."/>
        </authorList>
    </citation>
    <scope>NUCLEOTIDE SEQUENCE</scope>
    <source>
        <strain evidence="1">KB-2021</strain>
        <tissue evidence="1">Leaf</tissue>
    </source>
</reference>
<keyword evidence="2" id="KW-1185">Reference proteome</keyword>
<organism evidence="1 2">
    <name type="scientific">Anisodus tanguticus</name>
    <dbReference type="NCBI Taxonomy" id="243964"/>
    <lineage>
        <taxon>Eukaryota</taxon>
        <taxon>Viridiplantae</taxon>
        <taxon>Streptophyta</taxon>
        <taxon>Embryophyta</taxon>
        <taxon>Tracheophyta</taxon>
        <taxon>Spermatophyta</taxon>
        <taxon>Magnoliopsida</taxon>
        <taxon>eudicotyledons</taxon>
        <taxon>Gunneridae</taxon>
        <taxon>Pentapetalae</taxon>
        <taxon>asterids</taxon>
        <taxon>lamiids</taxon>
        <taxon>Solanales</taxon>
        <taxon>Solanaceae</taxon>
        <taxon>Solanoideae</taxon>
        <taxon>Hyoscyameae</taxon>
        <taxon>Anisodus</taxon>
    </lineage>
</organism>
<dbReference type="Pfam" id="PF07911">
    <property type="entry name" value="DUF1677"/>
    <property type="match status" value="1"/>
</dbReference>
<evidence type="ECO:0000313" key="1">
    <source>
        <dbReference type="EMBL" id="KAK4349911.1"/>
    </source>
</evidence>
<gene>
    <name evidence="1" type="ORF">RND71_029224</name>
</gene>
<dbReference type="PANTHER" id="PTHR33108">
    <property type="entry name" value="OS01G0745000 PROTEIN"/>
    <property type="match status" value="1"/>
</dbReference>
<dbReference type="PANTHER" id="PTHR33108:SF57">
    <property type="entry name" value="DUF1677 FAMILY PROTEIN"/>
    <property type="match status" value="1"/>
</dbReference>
<accession>A0AAE1RF09</accession>
<dbReference type="EMBL" id="JAVYJV010000016">
    <property type="protein sequence ID" value="KAK4349911.1"/>
    <property type="molecule type" value="Genomic_DNA"/>
</dbReference>
<name>A0AAE1RF09_9SOLA</name>
<sequence length="189" mass="21056">MAPHGETIVSSNVRTNILSQPPRLSSDSLKRTTSEISYEWMNNEDTIDANLPPISEVENAKCECCGMSDEYTSEYIGQIRKKYSGKWICGLCVDAVKEEAQKNGGKNEEALSTHMSACSKFNKFGRANPVFYQAEAMKEMLKKNTRGIMRAKSISPRDRTMNLKKGGITRTNSCIPAITKEMSDLNIVS</sequence>
<dbReference type="AlphaFoldDB" id="A0AAE1RF09"/>
<dbReference type="InterPro" id="IPR012876">
    <property type="entry name" value="DUF1677_pln"/>
</dbReference>
<dbReference type="Proteomes" id="UP001291623">
    <property type="component" value="Unassembled WGS sequence"/>
</dbReference>
<comment type="caution">
    <text evidence="1">The sequence shown here is derived from an EMBL/GenBank/DDBJ whole genome shotgun (WGS) entry which is preliminary data.</text>
</comment>
<evidence type="ECO:0000313" key="2">
    <source>
        <dbReference type="Proteomes" id="UP001291623"/>
    </source>
</evidence>
<proteinExistence type="predicted"/>
<protein>
    <submittedName>
        <fullName evidence="1">Uncharacterized protein</fullName>
    </submittedName>
</protein>